<feature type="coiled-coil region" evidence="1">
    <location>
        <begin position="811"/>
        <end position="855"/>
    </location>
</feature>
<evidence type="ECO:0000259" key="3">
    <source>
        <dbReference type="Pfam" id="PF13476"/>
    </source>
</evidence>
<evidence type="ECO:0000313" key="5">
    <source>
        <dbReference type="Proteomes" id="UP000502756"/>
    </source>
</evidence>
<dbReference type="Pfam" id="PF13558">
    <property type="entry name" value="SbcC_Walker_B"/>
    <property type="match status" value="1"/>
</dbReference>
<protein>
    <submittedName>
        <fullName evidence="4">AAA family ATPase</fullName>
    </submittedName>
</protein>
<dbReference type="Gene3D" id="3.40.50.300">
    <property type="entry name" value="P-loop containing nucleotide triphosphate hydrolases"/>
    <property type="match status" value="2"/>
</dbReference>
<feature type="compositionally biased region" description="Basic and acidic residues" evidence="2">
    <location>
        <begin position="782"/>
        <end position="800"/>
    </location>
</feature>
<dbReference type="KEGG" id="stae:HNV11_22575"/>
<keyword evidence="5" id="KW-1185">Reference proteome</keyword>
<proteinExistence type="predicted"/>
<name>A0A6M5YEC9_9BACT</name>
<dbReference type="InterPro" id="IPR038729">
    <property type="entry name" value="Rad50/SbcC_AAA"/>
</dbReference>
<feature type="coiled-coil region" evidence="1">
    <location>
        <begin position="497"/>
        <end position="524"/>
    </location>
</feature>
<evidence type="ECO:0000313" key="4">
    <source>
        <dbReference type="EMBL" id="QJW91964.1"/>
    </source>
</evidence>
<dbReference type="PANTHER" id="PTHR32114">
    <property type="entry name" value="ABC TRANSPORTER ABCH.3"/>
    <property type="match status" value="1"/>
</dbReference>
<feature type="domain" description="Rad50/SbcC-type AAA" evidence="3">
    <location>
        <begin position="6"/>
        <end position="220"/>
    </location>
</feature>
<dbReference type="InterPro" id="IPR027417">
    <property type="entry name" value="P-loop_NTPase"/>
</dbReference>
<dbReference type="PANTHER" id="PTHR32114:SF2">
    <property type="entry name" value="ABC TRANSPORTER ABCH.3"/>
    <property type="match status" value="1"/>
</dbReference>
<gene>
    <name evidence="4" type="ORF">HNV11_22575</name>
</gene>
<feature type="coiled-coil region" evidence="1">
    <location>
        <begin position="311"/>
        <end position="384"/>
    </location>
</feature>
<evidence type="ECO:0000256" key="1">
    <source>
        <dbReference type="SAM" id="Coils"/>
    </source>
</evidence>
<dbReference type="EMBL" id="CP053435">
    <property type="protein sequence ID" value="QJW91964.1"/>
    <property type="molecule type" value="Genomic_DNA"/>
</dbReference>
<reference evidence="4 5" key="1">
    <citation type="submission" date="2020-05" db="EMBL/GenBank/DDBJ databases">
        <title>Genome sequencing of Spirosoma sp. TS118.</title>
        <authorList>
            <person name="Lee J.-H."/>
            <person name="Jeong S."/>
            <person name="Zhao L."/>
            <person name="Jung J.-H."/>
            <person name="Kim M.-K."/>
            <person name="Lim S."/>
        </authorList>
    </citation>
    <scope>NUCLEOTIDE SEQUENCE [LARGE SCALE GENOMIC DNA]</scope>
    <source>
        <strain evidence="4 5">TS118</strain>
    </source>
</reference>
<dbReference type="RefSeq" id="WP_171741816.1">
    <property type="nucleotide sequence ID" value="NZ_CP053435.1"/>
</dbReference>
<dbReference type="AlphaFoldDB" id="A0A6M5YEC9"/>
<organism evidence="4 5">
    <name type="scientific">Spirosoma taeanense</name>
    <dbReference type="NCBI Taxonomy" id="2735870"/>
    <lineage>
        <taxon>Bacteria</taxon>
        <taxon>Pseudomonadati</taxon>
        <taxon>Bacteroidota</taxon>
        <taxon>Cytophagia</taxon>
        <taxon>Cytophagales</taxon>
        <taxon>Cytophagaceae</taxon>
        <taxon>Spirosoma</taxon>
    </lineage>
</organism>
<dbReference type="Pfam" id="PF13476">
    <property type="entry name" value="AAA_23"/>
    <property type="match status" value="1"/>
</dbReference>
<feature type="region of interest" description="Disordered" evidence="2">
    <location>
        <begin position="780"/>
        <end position="802"/>
    </location>
</feature>
<sequence>MRIRQIRFKNINSFYGEHPPITFTDGILGQTGLFIIAGPTGSGKSTLLDIITLALFNRIPRISDTDGRGLSRDKIVAEGLIINQRAANEPKTEAYAEVEYELKGQAYRSRWSIEKNRNGNWNDYDMEVAQLPDGNLLSNKKRDVPSLNTEKIGLTYEQFIRSMVLAQGAFDKFLKASSGDRSKLLEQITGTDIYRRLSQGAHQQNKGYDERIKDKQREVTLIDFLSDERVAELNAEQKDIETRLGDLEKDVQFYRHEVTLVDAVTAADEELAKLERQQLSLDTRQQAFAPSAERLTRHEQVADLATAFADLANAESNRSQALRDRELAEGAVTELQIRLTALIDEVRELTQQPSVTEQSFDADLNAFRDKVLALTRQIEHEQERAAKPYQSIQHTLTTASQPWFRTLDLNDLEQVTLQVTSRCKETGVRLVQLENDYPMMTPERLQEEIGRYVEQEKQLSALIQLQEQQQQRLIEGMNLKAQINEKRDFLKINKPLLEQLAQKLDLLDKSRKDLEQQKFRLAQEANLEKLREGLVAGEPCPLCGSLDHPYVQHYVQQAGTLEVKLRLVTEDLSNKKQEHDTLHDSIIKAEADEQSLDQQRIQLRKVFASGKTTISEQLTELALDPTLELESLRDTQKLAEVQRGELVILQSLWEEEKALRRLADDLQIVRESSAALQQIISEKERLFASDDIQGRCNELTERFNTVKGELASQRGLAEHANKALADADQQINMLTSQLLPVLVERGLSDIDSARACLLDTPTLRQYQEIQKTLSDEALSISSRRDQATSKRKEAIEKRQTDLTGESVRQQVKDLEKEQRQRMEQLGNVKAQLSANDRDRKRQAKLAKELAKLEAEAMPWRELNRLIGSAKGDEYSRFAQSLTLAQLIGLANRRLRDLSDRYLLLKPRDGQDELYVLDQYQGNAERTVTSLSGGETFTLSLGLALALSDLASQNVQIDSLFVDEGFGTLDPDALDTAIVMLEKLQQDSHKTIGIISHRQEIKERISVQLQVEKGNDGNSRVAVVEL</sequence>
<accession>A0A6M5YEC9</accession>
<dbReference type="GO" id="GO:0006302">
    <property type="term" value="P:double-strand break repair"/>
    <property type="evidence" value="ECO:0007669"/>
    <property type="project" value="InterPro"/>
</dbReference>
<dbReference type="Proteomes" id="UP000502756">
    <property type="component" value="Chromosome"/>
</dbReference>
<evidence type="ECO:0000256" key="2">
    <source>
        <dbReference type="SAM" id="MobiDB-lite"/>
    </source>
</evidence>
<dbReference type="GO" id="GO:0016887">
    <property type="term" value="F:ATP hydrolysis activity"/>
    <property type="evidence" value="ECO:0007669"/>
    <property type="project" value="InterPro"/>
</dbReference>
<dbReference type="SUPFAM" id="SSF52540">
    <property type="entry name" value="P-loop containing nucleoside triphosphate hydrolases"/>
    <property type="match status" value="1"/>
</dbReference>
<keyword evidence="1" id="KW-0175">Coiled coil</keyword>